<reference evidence="1" key="1">
    <citation type="submission" date="2022-10" db="EMBL/GenBank/DDBJ databases">
        <title>Characterization and whole genome sequencing of a new Roseateles species, isolated from fresh water.</title>
        <authorList>
            <person name="Guliayeva D.Y."/>
            <person name="Akhremchuk A.E."/>
            <person name="Sikolenko M.A."/>
            <person name="Valentovich L.N."/>
            <person name="Sidarenka A.V."/>
        </authorList>
    </citation>
    <scope>NUCLEOTIDE SEQUENCE</scope>
    <source>
        <strain evidence="1">BIM B-1768</strain>
    </source>
</reference>
<name>A0ABY6B4E2_9BURK</name>
<sequence>MSHADHFQSYATLTASSDCQVLWTALDDSDPVLGLEAALPYLLDHAPVTFAEPAPAVVSNPRHAA</sequence>
<dbReference type="EMBL" id="CP104562">
    <property type="protein sequence ID" value="UXH78408.1"/>
    <property type="molecule type" value="Genomic_DNA"/>
</dbReference>
<accession>A0ABY6B4E2</accession>
<proteinExistence type="predicted"/>
<keyword evidence="2" id="KW-1185">Reference proteome</keyword>
<dbReference type="Proteomes" id="UP001064933">
    <property type="component" value="Chromosome"/>
</dbReference>
<dbReference type="RefSeq" id="WP_261758199.1">
    <property type="nucleotide sequence ID" value="NZ_CP104562.2"/>
</dbReference>
<evidence type="ECO:0000313" key="2">
    <source>
        <dbReference type="Proteomes" id="UP001064933"/>
    </source>
</evidence>
<protein>
    <submittedName>
        <fullName evidence="1">Uncharacterized protein</fullName>
    </submittedName>
</protein>
<gene>
    <name evidence="1" type="ORF">N4261_00230</name>
</gene>
<evidence type="ECO:0000313" key="1">
    <source>
        <dbReference type="EMBL" id="UXH78408.1"/>
    </source>
</evidence>
<organism evidence="1 2">
    <name type="scientific">Roseateles amylovorans</name>
    <dbReference type="NCBI Taxonomy" id="2978473"/>
    <lineage>
        <taxon>Bacteria</taxon>
        <taxon>Pseudomonadati</taxon>
        <taxon>Pseudomonadota</taxon>
        <taxon>Betaproteobacteria</taxon>
        <taxon>Burkholderiales</taxon>
        <taxon>Sphaerotilaceae</taxon>
        <taxon>Roseateles</taxon>
    </lineage>
</organism>